<dbReference type="AlphaFoldDB" id="A0A4S4L592"/>
<dbReference type="EMBL" id="SGPK01000190">
    <property type="protein sequence ID" value="THH06535.1"/>
    <property type="molecule type" value="Genomic_DNA"/>
</dbReference>
<accession>A0A4S4L592</accession>
<dbReference type="Proteomes" id="UP000308199">
    <property type="component" value="Unassembled WGS sequence"/>
</dbReference>
<evidence type="ECO:0000313" key="1">
    <source>
        <dbReference type="EMBL" id="THH06535.1"/>
    </source>
</evidence>
<proteinExistence type="predicted"/>
<keyword evidence="2" id="KW-1185">Reference proteome</keyword>
<comment type="caution">
    <text evidence="1">The sequence shown here is derived from an EMBL/GenBank/DDBJ whole genome shotgun (WGS) entry which is preliminary data.</text>
</comment>
<organism evidence="1 2">
    <name type="scientific">Phellinidium pouzarii</name>
    <dbReference type="NCBI Taxonomy" id="167371"/>
    <lineage>
        <taxon>Eukaryota</taxon>
        <taxon>Fungi</taxon>
        <taxon>Dikarya</taxon>
        <taxon>Basidiomycota</taxon>
        <taxon>Agaricomycotina</taxon>
        <taxon>Agaricomycetes</taxon>
        <taxon>Hymenochaetales</taxon>
        <taxon>Hymenochaetaceae</taxon>
        <taxon>Phellinidium</taxon>
    </lineage>
</organism>
<sequence length="135" mass="15268">MIDWKLRSLILGKIGPPIILPPSLATVEPKAVGFINNLKNTISLNLFNLIFGWVLSKDYAEQIEVGGALEIVDEEHGFELNFDKRRKKDNIQSSKISGSALSFIEGKAYFMEWPHQGHTEVQHQFTTTRGSRRVT</sequence>
<gene>
    <name evidence="1" type="ORF">EW145_g4014</name>
</gene>
<name>A0A4S4L592_9AGAM</name>
<reference evidence="1 2" key="1">
    <citation type="submission" date="2019-02" db="EMBL/GenBank/DDBJ databases">
        <title>Genome sequencing of the rare red list fungi Phellinidium pouzarii.</title>
        <authorList>
            <person name="Buettner E."/>
            <person name="Kellner H."/>
        </authorList>
    </citation>
    <scope>NUCLEOTIDE SEQUENCE [LARGE SCALE GENOMIC DNA]</scope>
    <source>
        <strain evidence="1 2">DSM 108285</strain>
    </source>
</reference>
<protein>
    <submittedName>
        <fullName evidence="1">Uncharacterized protein</fullName>
    </submittedName>
</protein>
<evidence type="ECO:0000313" key="2">
    <source>
        <dbReference type="Proteomes" id="UP000308199"/>
    </source>
</evidence>